<dbReference type="GO" id="GO:0006508">
    <property type="term" value="P:proteolysis"/>
    <property type="evidence" value="ECO:0007669"/>
    <property type="project" value="InterPro"/>
</dbReference>
<dbReference type="Gene3D" id="3.40.50.1820">
    <property type="entry name" value="alpha/beta hydrolase"/>
    <property type="match status" value="1"/>
</dbReference>
<dbReference type="InterPro" id="IPR001563">
    <property type="entry name" value="Peptidase_S10"/>
</dbReference>
<keyword evidence="3" id="KW-0732">Signal</keyword>
<dbReference type="SUPFAM" id="SSF53474">
    <property type="entry name" value="alpha/beta-Hydrolases"/>
    <property type="match status" value="1"/>
</dbReference>
<dbReference type="EnsemblPlants" id="OPUNC11G10320.2">
    <property type="protein sequence ID" value="OPUNC11G10320.2"/>
    <property type="gene ID" value="OPUNC11G10320"/>
</dbReference>
<evidence type="ECO:0000313" key="4">
    <source>
        <dbReference type="EnsemblPlants" id="OPUNC11G10320.2"/>
    </source>
</evidence>
<dbReference type="GO" id="GO:0016747">
    <property type="term" value="F:acyltransferase activity, transferring groups other than amino-acyl groups"/>
    <property type="evidence" value="ECO:0007669"/>
    <property type="project" value="TreeGrafter"/>
</dbReference>
<dbReference type="Proteomes" id="UP000026962">
    <property type="component" value="Chromosome 11"/>
</dbReference>
<dbReference type="Gramene" id="OPUNC11G10320.2">
    <property type="protein sequence ID" value="OPUNC11G10320.2"/>
    <property type="gene ID" value="OPUNC11G10320"/>
</dbReference>
<accession>A0A0E0MF38</accession>
<evidence type="ECO:0000256" key="1">
    <source>
        <dbReference type="ARBA" id="ARBA00009431"/>
    </source>
</evidence>
<dbReference type="eggNOG" id="KOG1282">
    <property type="taxonomic scope" value="Eukaryota"/>
</dbReference>
<dbReference type="AlphaFoldDB" id="A0A0E0MF38"/>
<evidence type="ECO:0000256" key="3">
    <source>
        <dbReference type="SAM" id="SignalP"/>
    </source>
</evidence>
<dbReference type="PANTHER" id="PTHR11802:SF46">
    <property type="entry name" value="CARBOXYPEPTIDASE"/>
    <property type="match status" value="1"/>
</dbReference>
<organism evidence="4">
    <name type="scientific">Oryza punctata</name>
    <name type="common">Red rice</name>
    <dbReference type="NCBI Taxonomy" id="4537"/>
    <lineage>
        <taxon>Eukaryota</taxon>
        <taxon>Viridiplantae</taxon>
        <taxon>Streptophyta</taxon>
        <taxon>Embryophyta</taxon>
        <taxon>Tracheophyta</taxon>
        <taxon>Spermatophyta</taxon>
        <taxon>Magnoliopsida</taxon>
        <taxon>Liliopsida</taxon>
        <taxon>Poales</taxon>
        <taxon>Poaceae</taxon>
        <taxon>BOP clade</taxon>
        <taxon>Oryzoideae</taxon>
        <taxon>Oryzeae</taxon>
        <taxon>Oryzinae</taxon>
        <taxon>Oryza</taxon>
    </lineage>
</organism>
<keyword evidence="2" id="KW-1133">Transmembrane helix</keyword>
<comment type="similarity">
    <text evidence="1">Belongs to the peptidase S10 family.</text>
</comment>
<sequence>MAFLLPLIVICFVSGTAAAADAPLTRTHVANLPGFGGALPSRLETGYVHLVRPKFSGLCSASLGERGRADATCYNFARYVTVDEVNGAELFYYFIESEGDPGSDPVLLWLTGGDRCSVLSAIFFEIGQQRTICPSPSSSSAISHTVLPIYQSASSCKLPAGPVKLVIEPYNGGLPRLRYHPYSWTKVASILFVDSPVGAGFSFSQDPNGYDVSEVSSSLQIVKFLYRWFDGHPEYRANPFYVGGDSIAGRFVPFVTQKISEDIEAAVRPSLNLKGYLVGNPVTGESIDNKSKVPYFHGVGIISDQLYKVIMEHCKGEDYDKPKNLICRQAMARFNETPPCADSFLQWLVVAAVTGQRHLRCKRGGIGGVTPPADEVVARMMTTNLAVVPAWRMAAPAEVAAATMMTILLDEVSKSHILYKKCIYLSPRSNLKSVHRKILKEKFRVLEHPPPRPSIQCLTYANYLSYFWANNNITQETLGIKKGSVNEWVRCHNNDLPYTEDITSSIKYHRNVTLKGYRALVYSGDHDSVVPFLGTQTWVRSLGYPIVDDWRAWHVDGQSAGFTIAYENNLTFATIKDFKFFDGIFSLLLVLCVHYNILFLNLTAGRWTYCTRVPTGEMLGHV</sequence>
<dbReference type="PANTHER" id="PTHR11802">
    <property type="entry name" value="SERINE PROTEASE FAMILY S10 SERINE CARBOXYPEPTIDASE"/>
    <property type="match status" value="1"/>
</dbReference>
<name>A0A0E0MF38_ORYPU</name>
<feature type="signal peptide" evidence="3">
    <location>
        <begin position="1"/>
        <end position="19"/>
    </location>
</feature>
<keyword evidence="2" id="KW-0472">Membrane</keyword>
<reference evidence="4" key="2">
    <citation type="submission" date="2018-05" db="EMBL/GenBank/DDBJ databases">
        <title>OpunRS2 (Oryza punctata Reference Sequence Version 2).</title>
        <authorList>
            <person name="Zhang J."/>
            <person name="Kudrna D."/>
            <person name="Lee S."/>
            <person name="Talag J."/>
            <person name="Welchert J."/>
            <person name="Wing R.A."/>
        </authorList>
    </citation>
    <scope>NUCLEOTIDE SEQUENCE [LARGE SCALE GENOMIC DNA]</scope>
</reference>
<keyword evidence="2" id="KW-0812">Transmembrane</keyword>
<protein>
    <submittedName>
        <fullName evidence="4">Uncharacterized protein</fullName>
    </submittedName>
</protein>
<feature type="transmembrane region" description="Helical" evidence="2">
    <location>
        <begin position="580"/>
        <end position="602"/>
    </location>
</feature>
<dbReference type="Pfam" id="PF00450">
    <property type="entry name" value="Peptidase_S10"/>
    <property type="match status" value="2"/>
</dbReference>
<feature type="chain" id="PRO_5002367895" evidence="3">
    <location>
        <begin position="20"/>
        <end position="622"/>
    </location>
</feature>
<keyword evidence="5" id="KW-1185">Reference proteome</keyword>
<evidence type="ECO:0000256" key="2">
    <source>
        <dbReference type="SAM" id="Phobius"/>
    </source>
</evidence>
<proteinExistence type="inferred from homology"/>
<dbReference type="InterPro" id="IPR029058">
    <property type="entry name" value="AB_hydrolase_fold"/>
</dbReference>
<evidence type="ECO:0000313" key="5">
    <source>
        <dbReference type="Proteomes" id="UP000026962"/>
    </source>
</evidence>
<dbReference type="GO" id="GO:0019748">
    <property type="term" value="P:secondary metabolic process"/>
    <property type="evidence" value="ECO:0007669"/>
    <property type="project" value="TreeGrafter"/>
</dbReference>
<dbReference type="PRINTS" id="PR00724">
    <property type="entry name" value="CRBOXYPTASEC"/>
</dbReference>
<dbReference type="OMA" id="MGIISYQ"/>
<reference evidence="4" key="1">
    <citation type="submission" date="2015-04" db="UniProtKB">
        <authorList>
            <consortium name="EnsemblPlants"/>
        </authorList>
    </citation>
    <scope>IDENTIFICATION</scope>
</reference>
<dbReference type="GO" id="GO:0004185">
    <property type="term" value="F:serine-type carboxypeptidase activity"/>
    <property type="evidence" value="ECO:0007669"/>
    <property type="project" value="InterPro"/>
</dbReference>